<accession>A0ABP1QMP5</accession>
<dbReference type="SUPFAM" id="SSF51735">
    <property type="entry name" value="NAD(P)-binding Rossmann-fold domains"/>
    <property type="match status" value="1"/>
</dbReference>
<dbReference type="PANTHER" id="PTHR43115:SF4">
    <property type="entry name" value="DEHYDROGENASE_REDUCTASE SDR FAMILY MEMBER 11"/>
    <property type="match status" value="1"/>
</dbReference>
<name>A0ABP1QMP5_9HEXA</name>
<gene>
    <name evidence="4" type="ORF">ODALV1_LOCUS11766</name>
</gene>
<dbReference type="Gene3D" id="3.40.50.720">
    <property type="entry name" value="NAD(P)-binding Rossmann-like Domain"/>
    <property type="match status" value="1"/>
</dbReference>
<dbReference type="InterPro" id="IPR036291">
    <property type="entry name" value="NAD(P)-bd_dom_sf"/>
</dbReference>
<dbReference type="Pfam" id="PF00106">
    <property type="entry name" value="adh_short"/>
    <property type="match status" value="1"/>
</dbReference>
<comment type="caution">
    <text evidence="4">The sequence shown here is derived from an EMBL/GenBank/DDBJ whole genome shotgun (WGS) entry which is preliminary data.</text>
</comment>
<dbReference type="PANTHER" id="PTHR43115">
    <property type="entry name" value="DEHYDROGENASE/REDUCTASE SDR FAMILY MEMBER 11"/>
    <property type="match status" value="1"/>
</dbReference>
<dbReference type="InterPro" id="IPR002347">
    <property type="entry name" value="SDR_fam"/>
</dbReference>
<dbReference type="PROSITE" id="PS00061">
    <property type="entry name" value="ADH_SHORT"/>
    <property type="match status" value="1"/>
</dbReference>
<protein>
    <recommendedName>
        <fullName evidence="6">Dehydrogenase/reductase SDR family member 11</fullName>
    </recommendedName>
</protein>
<evidence type="ECO:0008006" key="6">
    <source>
        <dbReference type="Google" id="ProtNLM"/>
    </source>
</evidence>
<dbReference type="EMBL" id="CAXLJM020000035">
    <property type="protein sequence ID" value="CAL8104461.1"/>
    <property type="molecule type" value="Genomic_DNA"/>
</dbReference>
<keyword evidence="2" id="KW-0560">Oxidoreductase</keyword>
<evidence type="ECO:0000256" key="1">
    <source>
        <dbReference type="ARBA" id="ARBA00006484"/>
    </source>
</evidence>
<dbReference type="PRINTS" id="PR00081">
    <property type="entry name" value="GDHRDH"/>
</dbReference>
<evidence type="ECO:0000256" key="2">
    <source>
        <dbReference type="ARBA" id="ARBA00023002"/>
    </source>
</evidence>
<keyword evidence="5" id="KW-1185">Reference proteome</keyword>
<sequence>MKQIYTDRQTYRPTLFAFTVNQSISQRSLKYVERITNNILFSENSPLAFKFVQHFSENGLHFLYYTSWKTLGNMTSSLVEFGGMSRWANRKALVTGCSSGIGAVIAKDLVRYGVIVIGCARNVEKIDVLIKECEEAGYKGKLIPYKCDVGKSSEVEAMFEWLEKQHGGVDICVNNAGAGSMTPLLDLKGDEMSEILNINVVGLVLCSNLAVKSMLARNIDDGHIINISSMLGHIIIGIMNFYTATKHAVTALTKGLRMELAAKGSRIKVTQISPGRVETNFHPSIFGDAEKGRKFYESVESLTPRDVSDAVLHAISAPDNCQIYDIMLQPTNLGSPAAYATILKP</sequence>
<evidence type="ECO:0000313" key="4">
    <source>
        <dbReference type="EMBL" id="CAL8104461.1"/>
    </source>
</evidence>
<dbReference type="Proteomes" id="UP001642540">
    <property type="component" value="Unassembled WGS sequence"/>
</dbReference>
<evidence type="ECO:0000256" key="3">
    <source>
        <dbReference type="RuleBase" id="RU000363"/>
    </source>
</evidence>
<organism evidence="4 5">
    <name type="scientific">Orchesella dallaii</name>
    <dbReference type="NCBI Taxonomy" id="48710"/>
    <lineage>
        <taxon>Eukaryota</taxon>
        <taxon>Metazoa</taxon>
        <taxon>Ecdysozoa</taxon>
        <taxon>Arthropoda</taxon>
        <taxon>Hexapoda</taxon>
        <taxon>Collembola</taxon>
        <taxon>Entomobryomorpha</taxon>
        <taxon>Entomobryoidea</taxon>
        <taxon>Orchesellidae</taxon>
        <taxon>Orchesellinae</taxon>
        <taxon>Orchesella</taxon>
    </lineage>
</organism>
<comment type="similarity">
    <text evidence="1 3">Belongs to the short-chain dehydrogenases/reductases (SDR) family.</text>
</comment>
<dbReference type="PRINTS" id="PR00080">
    <property type="entry name" value="SDRFAMILY"/>
</dbReference>
<dbReference type="InterPro" id="IPR020904">
    <property type="entry name" value="Sc_DH/Rdtase_CS"/>
</dbReference>
<evidence type="ECO:0000313" key="5">
    <source>
        <dbReference type="Proteomes" id="UP001642540"/>
    </source>
</evidence>
<reference evidence="4 5" key="1">
    <citation type="submission" date="2024-08" db="EMBL/GenBank/DDBJ databases">
        <authorList>
            <person name="Cucini C."/>
            <person name="Frati F."/>
        </authorList>
    </citation>
    <scope>NUCLEOTIDE SEQUENCE [LARGE SCALE GENOMIC DNA]</scope>
</reference>
<proteinExistence type="inferred from homology"/>